<dbReference type="GO" id="GO:0032259">
    <property type="term" value="P:methylation"/>
    <property type="evidence" value="ECO:0007669"/>
    <property type="project" value="UniProtKB-KW"/>
</dbReference>
<dbReference type="RefSeq" id="WP_146402514.1">
    <property type="nucleotide sequence ID" value="NZ_SJPQ01000004.1"/>
</dbReference>
<dbReference type="EC" id="2.1.1.-" evidence="2"/>
<accession>A0A5C5ZJ98</accession>
<evidence type="ECO:0000259" key="1">
    <source>
        <dbReference type="Pfam" id="PF08241"/>
    </source>
</evidence>
<keyword evidence="2" id="KW-0489">Methyltransferase</keyword>
<dbReference type="GO" id="GO:0008757">
    <property type="term" value="F:S-adenosylmethionine-dependent methyltransferase activity"/>
    <property type="evidence" value="ECO:0007669"/>
    <property type="project" value="InterPro"/>
</dbReference>
<dbReference type="OrthoDB" id="210346at2"/>
<evidence type="ECO:0000313" key="2">
    <source>
        <dbReference type="EMBL" id="TWT86603.1"/>
    </source>
</evidence>
<dbReference type="Pfam" id="PF08241">
    <property type="entry name" value="Methyltransf_11"/>
    <property type="match status" value="1"/>
</dbReference>
<dbReference type="Gene3D" id="3.40.50.150">
    <property type="entry name" value="Vaccinia Virus protein VP39"/>
    <property type="match status" value="1"/>
</dbReference>
<reference evidence="2 3" key="1">
    <citation type="submission" date="2019-02" db="EMBL/GenBank/DDBJ databases">
        <title>Deep-cultivation of Planctomycetes and their phenomic and genomic characterization uncovers novel biology.</title>
        <authorList>
            <person name="Wiegand S."/>
            <person name="Jogler M."/>
            <person name="Boedeker C."/>
            <person name="Pinto D."/>
            <person name="Vollmers J."/>
            <person name="Rivas-Marin E."/>
            <person name="Kohn T."/>
            <person name="Peeters S.H."/>
            <person name="Heuer A."/>
            <person name="Rast P."/>
            <person name="Oberbeckmann S."/>
            <person name="Bunk B."/>
            <person name="Jeske O."/>
            <person name="Meyerdierks A."/>
            <person name="Storesund J.E."/>
            <person name="Kallscheuer N."/>
            <person name="Luecker S."/>
            <person name="Lage O.M."/>
            <person name="Pohl T."/>
            <person name="Merkel B.J."/>
            <person name="Hornburger P."/>
            <person name="Mueller R.-W."/>
            <person name="Bruemmer F."/>
            <person name="Labrenz M."/>
            <person name="Spormann A.M."/>
            <person name="Op Den Camp H."/>
            <person name="Overmann J."/>
            <person name="Amann R."/>
            <person name="Jetten M.S.M."/>
            <person name="Mascher T."/>
            <person name="Medema M.H."/>
            <person name="Devos D.P."/>
            <person name="Kaster A.-K."/>
            <person name="Ovreas L."/>
            <person name="Rohde M."/>
            <person name="Galperin M.Y."/>
            <person name="Jogler C."/>
        </authorList>
    </citation>
    <scope>NUCLEOTIDE SEQUENCE [LARGE SCALE GENOMIC DNA]</scope>
    <source>
        <strain evidence="2 3">Mal64</strain>
    </source>
</reference>
<dbReference type="CDD" id="cd02440">
    <property type="entry name" value="AdoMet_MTases"/>
    <property type="match status" value="1"/>
</dbReference>
<dbReference type="SUPFAM" id="SSF53335">
    <property type="entry name" value="S-adenosyl-L-methionine-dependent methyltransferases"/>
    <property type="match status" value="1"/>
</dbReference>
<organism evidence="2 3">
    <name type="scientific">Pseudobythopirellula maris</name>
    <dbReference type="NCBI Taxonomy" id="2527991"/>
    <lineage>
        <taxon>Bacteria</taxon>
        <taxon>Pseudomonadati</taxon>
        <taxon>Planctomycetota</taxon>
        <taxon>Planctomycetia</taxon>
        <taxon>Pirellulales</taxon>
        <taxon>Lacipirellulaceae</taxon>
        <taxon>Pseudobythopirellula</taxon>
    </lineage>
</organism>
<proteinExistence type="predicted"/>
<dbReference type="AlphaFoldDB" id="A0A5C5ZJ98"/>
<dbReference type="InterPro" id="IPR013216">
    <property type="entry name" value="Methyltransf_11"/>
</dbReference>
<keyword evidence="2" id="KW-0808">Transferase</keyword>
<protein>
    <submittedName>
        <fullName evidence="2">Putative methyltransferase</fullName>
        <ecNumber evidence="2">2.1.1.-</ecNumber>
    </submittedName>
</protein>
<gene>
    <name evidence="2" type="ORF">Mal64_34300</name>
</gene>
<evidence type="ECO:0000313" key="3">
    <source>
        <dbReference type="Proteomes" id="UP000315440"/>
    </source>
</evidence>
<sequence length="229" mass="25916">MQFTTAPPPAPSLSRWWRLCRQFPGVSTIRKLEYELLERLDLSGRVLDVGGGEKSLYIKRLPQGIDYSSVNIDPDAEPTWLVEPGDPLPIEDAAFDKCLSLNTLEHVFDPQQILEEMHRVLRPGGVVYITVPWMFRIHGHPDDFHRVTPSWWRQALAEIGYSRATVTPLIWGRAAMGLNMTGGGKLRRHAAHAWDSIGASLYFRRGVYDGQRGERICNIAEGHFISAIK</sequence>
<name>A0A5C5ZJ98_9BACT</name>
<dbReference type="InterPro" id="IPR029063">
    <property type="entry name" value="SAM-dependent_MTases_sf"/>
</dbReference>
<keyword evidence="3" id="KW-1185">Reference proteome</keyword>
<dbReference type="Proteomes" id="UP000315440">
    <property type="component" value="Unassembled WGS sequence"/>
</dbReference>
<feature type="domain" description="Methyltransferase type 11" evidence="1">
    <location>
        <begin position="65"/>
        <end position="129"/>
    </location>
</feature>
<dbReference type="EMBL" id="SJPQ01000004">
    <property type="protein sequence ID" value="TWT86603.1"/>
    <property type="molecule type" value="Genomic_DNA"/>
</dbReference>
<comment type="caution">
    <text evidence="2">The sequence shown here is derived from an EMBL/GenBank/DDBJ whole genome shotgun (WGS) entry which is preliminary data.</text>
</comment>